<evidence type="ECO:0000256" key="2">
    <source>
        <dbReference type="ARBA" id="ARBA00022763"/>
    </source>
</evidence>
<dbReference type="InterPro" id="IPR036420">
    <property type="entry name" value="BRCT_dom_sf"/>
</dbReference>
<keyword evidence="2" id="KW-0227">DNA damage</keyword>
<evidence type="ECO:0000256" key="5">
    <source>
        <dbReference type="ARBA" id="ARBA00030146"/>
    </source>
</evidence>
<evidence type="ECO:0000313" key="8">
    <source>
        <dbReference type="EMBL" id="GMR45099.1"/>
    </source>
</evidence>
<comment type="subcellular location">
    <subcellularLocation>
        <location evidence="1">Nucleus</location>
    </subcellularLocation>
</comment>
<evidence type="ECO:0000256" key="6">
    <source>
        <dbReference type="SAM" id="MobiDB-lite"/>
    </source>
</evidence>
<evidence type="ECO:0000256" key="1">
    <source>
        <dbReference type="ARBA" id="ARBA00004123"/>
    </source>
</evidence>
<dbReference type="InterPro" id="IPR051579">
    <property type="entry name" value="DDR_Transcriptional_Reg"/>
</dbReference>
<accession>A0AAN5CIK8</accession>
<dbReference type="InterPro" id="IPR001357">
    <property type="entry name" value="BRCT_dom"/>
</dbReference>
<sequence>QKVRMLGGLVTDKVEDCSHLVAIDGKRTIELMKALALGKNVVLPSWVNSSYAQKQFADTFDFFLRDDEAEKMHCCNFKLSVLRARKGKVFEDCEFYITPSVEPSPEEVKSVIELAGGLVHPHPPSPAKMIECIEWDKPYILIATECDMPILKYLTDAGCTVYNTEFVFESVMRQEVEPSAVFTVSPSACQPAPLRLPPMGQSTAAPVSGPGSASSTPSRRTSTGYSATPPPGPVPLTPTQGGGGQAEFASPLTPRIKAN</sequence>
<dbReference type="PANTHER" id="PTHR23196:SF1">
    <property type="entry name" value="PAX-INTERACTING PROTEIN 1"/>
    <property type="match status" value="1"/>
</dbReference>
<dbReference type="GO" id="GO:0044666">
    <property type="term" value="C:MLL3/4 complex"/>
    <property type="evidence" value="ECO:0007669"/>
    <property type="project" value="TreeGrafter"/>
</dbReference>
<organism evidence="8 9">
    <name type="scientific">Pristionchus mayeri</name>
    <dbReference type="NCBI Taxonomy" id="1317129"/>
    <lineage>
        <taxon>Eukaryota</taxon>
        <taxon>Metazoa</taxon>
        <taxon>Ecdysozoa</taxon>
        <taxon>Nematoda</taxon>
        <taxon>Chromadorea</taxon>
        <taxon>Rhabditida</taxon>
        <taxon>Rhabditina</taxon>
        <taxon>Diplogasteromorpha</taxon>
        <taxon>Diplogasteroidea</taxon>
        <taxon>Neodiplogasteridae</taxon>
        <taxon>Pristionchus</taxon>
    </lineage>
</organism>
<feature type="non-terminal residue" evidence="8">
    <location>
        <position position="1"/>
    </location>
</feature>
<dbReference type="EMBL" id="BTRK01000004">
    <property type="protein sequence ID" value="GMR45099.1"/>
    <property type="molecule type" value="Genomic_DNA"/>
</dbReference>
<dbReference type="Pfam" id="PF00533">
    <property type="entry name" value="BRCT"/>
    <property type="match status" value="1"/>
</dbReference>
<feature type="region of interest" description="Disordered" evidence="6">
    <location>
        <begin position="192"/>
        <end position="259"/>
    </location>
</feature>
<dbReference type="PANTHER" id="PTHR23196">
    <property type="entry name" value="PAX TRANSCRIPTION ACTIVATION DOMAIN INTERACTING PROTEIN"/>
    <property type="match status" value="1"/>
</dbReference>
<dbReference type="Proteomes" id="UP001328107">
    <property type="component" value="Unassembled WGS sequence"/>
</dbReference>
<protein>
    <recommendedName>
        <fullName evidence="4">PAX-interacting protein 1</fullName>
    </recommendedName>
    <alternativeName>
        <fullName evidence="5">PAX transactivation activation domain-interacting protein</fullName>
    </alternativeName>
</protein>
<evidence type="ECO:0000313" key="9">
    <source>
        <dbReference type="Proteomes" id="UP001328107"/>
    </source>
</evidence>
<dbReference type="GO" id="GO:0006974">
    <property type="term" value="P:DNA damage response"/>
    <property type="evidence" value="ECO:0007669"/>
    <property type="project" value="UniProtKB-KW"/>
</dbReference>
<feature type="domain" description="BRCT" evidence="7">
    <location>
        <begin position="1"/>
        <end position="64"/>
    </location>
</feature>
<dbReference type="CDD" id="cd17744">
    <property type="entry name" value="BRCT_MDC1_rpt1"/>
    <property type="match status" value="1"/>
</dbReference>
<evidence type="ECO:0000259" key="7">
    <source>
        <dbReference type="PROSITE" id="PS50172"/>
    </source>
</evidence>
<comment type="caution">
    <text evidence="8">The sequence shown here is derived from an EMBL/GenBank/DDBJ whole genome shotgun (WGS) entry which is preliminary data.</text>
</comment>
<evidence type="ECO:0000256" key="4">
    <source>
        <dbReference type="ARBA" id="ARBA00023858"/>
    </source>
</evidence>
<gene>
    <name evidence="8" type="ORF">PMAYCL1PPCAC_15294</name>
</gene>
<evidence type="ECO:0000256" key="3">
    <source>
        <dbReference type="ARBA" id="ARBA00023242"/>
    </source>
</evidence>
<dbReference type="AlphaFoldDB" id="A0AAN5CIK8"/>
<reference evidence="9" key="1">
    <citation type="submission" date="2022-10" db="EMBL/GenBank/DDBJ databases">
        <title>Genome assembly of Pristionchus species.</title>
        <authorList>
            <person name="Yoshida K."/>
            <person name="Sommer R.J."/>
        </authorList>
    </citation>
    <scope>NUCLEOTIDE SEQUENCE [LARGE SCALE GENOMIC DNA]</scope>
    <source>
        <strain evidence="9">RS5460</strain>
    </source>
</reference>
<dbReference type="SUPFAM" id="SSF52113">
    <property type="entry name" value="BRCT domain"/>
    <property type="match status" value="2"/>
</dbReference>
<proteinExistence type="predicted"/>
<dbReference type="PROSITE" id="PS50172">
    <property type="entry name" value="BRCT"/>
    <property type="match status" value="2"/>
</dbReference>
<dbReference type="Pfam" id="PF16589">
    <property type="entry name" value="BRCT_2"/>
    <property type="match status" value="1"/>
</dbReference>
<feature type="compositionally biased region" description="Low complexity" evidence="6">
    <location>
        <begin position="202"/>
        <end position="224"/>
    </location>
</feature>
<dbReference type="Gene3D" id="3.40.50.10190">
    <property type="entry name" value="BRCT domain"/>
    <property type="match status" value="2"/>
</dbReference>
<keyword evidence="3" id="KW-0539">Nucleus</keyword>
<keyword evidence="9" id="KW-1185">Reference proteome</keyword>
<feature type="domain" description="BRCT" evidence="7">
    <location>
        <begin position="85"/>
        <end position="184"/>
    </location>
</feature>
<name>A0AAN5CIK8_9BILA</name>